<reference evidence="2" key="1">
    <citation type="journal article" date="2020" name="Stud. Mycol.">
        <title>101 Dothideomycetes genomes: A test case for predicting lifestyles and emergence of pathogens.</title>
        <authorList>
            <person name="Haridas S."/>
            <person name="Albert R."/>
            <person name="Binder M."/>
            <person name="Bloem J."/>
            <person name="LaButti K."/>
            <person name="Salamov A."/>
            <person name="Andreopoulos B."/>
            <person name="Baker S."/>
            <person name="Barry K."/>
            <person name="Bills G."/>
            <person name="Bluhm B."/>
            <person name="Cannon C."/>
            <person name="Castanera R."/>
            <person name="Culley D."/>
            <person name="Daum C."/>
            <person name="Ezra D."/>
            <person name="Gonzalez J."/>
            <person name="Henrissat B."/>
            <person name="Kuo A."/>
            <person name="Liang C."/>
            <person name="Lipzen A."/>
            <person name="Lutzoni F."/>
            <person name="Magnuson J."/>
            <person name="Mondo S."/>
            <person name="Nolan M."/>
            <person name="Ohm R."/>
            <person name="Pangilinan J."/>
            <person name="Park H.-J."/>
            <person name="Ramirez L."/>
            <person name="Alfaro M."/>
            <person name="Sun H."/>
            <person name="Tritt A."/>
            <person name="Yoshinaga Y."/>
            <person name="Zwiers L.-H."/>
            <person name="Turgeon B."/>
            <person name="Goodwin S."/>
            <person name="Spatafora J."/>
            <person name="Crous P."/>
            <person name="Grigoriev I."/>
        </authorList>
    </citation>
    <scope>NUCLEOTIDE SEQUENCE [LARGE SCALE GENOMIC DNA]</scope>
    <source>
        <strain evidence="2">CBS 304.66</strain>
    </source>
</reference>
<dbReference type="EMBL" id="ML986596">
    <property type="protein sequence ID" value="KAF2266656.1"/>
    <property type="molecule type" value="Genomic_DNA"/>
</dbReference>
<comment type="caution">
    <text evidence="1">The sequence shown here is derived from an EMBL/GenBank/DDBJ whole genome shotgun (WGS) entry which is preliminary data.</text>
</comment>
<gene>
    <name evidence="1" type="ORF">CC78DRAFT_577968</name>
</gene>
<organism evidence="1 2">
    <name type="scientific">Lojkania enalia</name>
    <dbReference type="NCBI Taxonomy" id="147567"/>
    <lineage>
        <taxon>Eukaryota</taxon>
        <taxon>Fungi</taxon>
        <taxon>Dikarya</taxon>
        <taxon>Ascomycota</taxon>
        <taxon>Pezizomycotina</taxon>
        <taxon>Dothideomycetes</taxon>
        <taxon>Pleosporomycetidae</taxon>
        <taxon>Pleosporales</taxon>
        <taxon>Pleosporales incertae sedis</taxon>
        <taxon>Lojkania</taxon>
    </lineage>
</organism>
<name>A0A9P4KDG7_9PLEO</name>
<keyword evidence="2" id="KW-1185">Reference proteome</keyword>
<evidence type="ECO:0000313" key="2">
    <source>
        <dbReference type="Proteomes" id="UP000800093"/>
    </source>
</evidence>
<evidence type="ECO:0000313" key="1">
    <source>
        <dbReference type="EMBL" id="KAF2266656.1"/>
    </source>
</evidence>
<dbReference type="AlphaFoldDB" id="A0A9P4KDG7"/>
<protein>
    <submittedName>
        <fullName evidence="1">Uncharacterized protein</fullName>
    </submittedName>
</protein>
<dbReference type="Proteomes" id="UP000800093">
    <property type="component" value="Unassembled WGS sequence"/>
</dbReference>
<proteinExistence type="predicted"/>
<sequence length="215" mass="22151">MLHISFPAHVDSGSTVTSPPAPSLHVPTVLMSSGLFLGSVSVTIIIEAPHVCPAPQAAAGEAASSRIAETAMSRRNKRFHSRMADVRRRNGVSAADSAGRASAVVHGPWAGGGAAKECQRSACSEYIAHQAPQKQSLDSGGGPTLAEIVWLRAASGLSALPRRAGVEFSSVEPAKAGFVLLLFALPVLSPIAAPPRLSIPLRPATASHPVHSLQA</sequence>
<accession>A0A9P4KDG7</accession>